<evidence type="ECO:0000313" key="12">
    <source>
        <dbReference type="EMBL" id="KAG0266019.1"/>
    </source>
</evidence>
<keyword evidence="13" id="KW-1185">Reference proteome</keyword>
<evidence type="ECO:0000256" key="1">
    <source>
        <dbReference type="ARBA" id="ARBA00004123"/>
    </source>
</evidence>
<dbReference type="GO" id="GO:0000981">
    <property type="term" value="F:DNA-binding transcription factor activity, RNA polymerase II-specific"/>
    <property type="evidence" value="ECO:0007669"/>
    <property type="project" value="UniProtKB-ARBA"/>
</dbReference>
<feature type="compositionally biased region" description="Low complexity" evidence="10">
    <location>
        <begin position="213"/>
        <end position="240"/>
    </location>
</feature>
<evidence type="ECO:0000256" key="2">
    <source>
        <dbReference type="ARBA" id="ARBA00022723"/>
    </source>
</evidence>
<reference evidence="12" key="1">
    <citation type="journal article" date="2020" name="Fungal Divers.">
        <title>Resolving the Mortierellaceae phylogeny through synthesis of multi-gene phylogenetics and phylogenomics.</title>
        <authorList>
            <person name="Vandepol N."/>
            <person name="Liber J."/>
            <person name="Desiro A."/>
            <person name="Na H."/>
            <person name="Kennedy M."/>
            <person name="Barry K."/>
            <person name="Grigoriev I.V."/>
            <person name="Miller A.N."/>
            <person name="O'Donnell K."/>
            <person name="Stajich J.E."/>
            <person name="Bonito G."/>
        </authorList>
    </citation>
    <scope>NUCLEOTIDE SEQUENCE</scope>
    <source>
        <strain evidence="12">NRRL 28262</strain>
    </source>
</reference>
<dbReference type="Gene3D" id="3.30.160.60">
    <property type="entry name" value="Classic Zinc Finger"/>
    <property type="match status" value="4"/>
</dbReference>
<dbReference type="GO" id="GO:0005737">
    <property type="term" value="C:cytoplasm"/>
    <property type="evidence" value="ECO:0007669"/>
    <property type="project" value="TreeGrafter"/>
</dbReference>
<keyword evidence="7" id="KW-0804">Transcription</keyword>
<comment type="subcellular location">
    <subcellularLocation>
        <location evidence="1">Nucleus</location>
    </subcellularLocation>
</comment>
<keyword evidence="2" id="KW-0479">Metal-binding</keyword>
<evidence type="ECO:0000256" key="3">
    <source>
        <dbReference type="ARBA" id="ARBA00022737"/>
    </source>
</evidence>
<accession>A0AAD4D525</accession>
<dbReference type="GO" id="GO:0005634">
    <property type="term" value="C:nucleus"/>
    <property type="evidence" value="ECO:0007669"/>
    <property type="project" value="UniProtKB-SubCell"/>
</dbReference>
<sequence length="760" mass="81073">MESAFHIADSTSTSSTSTTSSIDMVAMNNIVPSFSLSYPSSPPSNEKRLYRCPVCSKSFLRLEHSNRHILIHTGEKPFICSYPGCPKRFSRSDELARHSRTHGDFSTDLNNIDLHTGVTPSSSSSISLSSSTSPSYSPSSAISSPPFPFSNYNNSVSAPYTASIDSTALTLPSDIDYTPLSSSPLSSQQAGHPSIHSTGFAALASDPYDWNNPTTPTTPTLATPSPSLSPSISGLSSSPSTTAASAYSPVSISGLHLTSGGSVCTPLDPSQVQQQISQQQQQPSYSHVMLMPTYSMVQQQQQQTVTSPVSDDTIPNTATTTTNHFKRFSVPLLSMNAGNNTSMSGDADAAATGPTWDINNARRHASMPAIMEQSFFAGPIPSSSSSQDLSAAVDADGMPRKPHVCPWPNCNKTFTRSAHLTRHVRAHGGEKPYSCPHEGCGKRFSRSDVLKEHIRIHDGNRVRKRRVRGSSDSNSSSSSSSQASAAAAAAAAKRNSIATAASLAASAEQSTAQLFAIPPPLTCRAPNGMGTMPNPAFPVSSFRSCEAQPSPDMHPYAHYQPQASLSPREPSLSSSPPYIQDGYAQGTTGSGAVATAMSIQPNSSFNALLGMESVAHFDRSTNSWQQQQQHQVTQRGAAVVSGSYSATPYQHQHHQQQQGDSYPVATAYSGMSQTAAHYSSSSPSSNHGSSHNSINNNNNSQSMTLATMAAVASMEADLMGIQQNWRSIPSQHPQHQQHQQQSVRYESSPYASSYYSQQAM</sequence>
<gene>
    <name evidence="12" type="ORF">BGZ95_003118</name>
</gene>
<dbReference type="PANTHER" id="PTHR47428">
    <property type="entry name" value="REGULATORY PROTEIN MIG1-RELATED"/>
    <property type="match status" value="1"/>
</dbReference>
<dbReference type="Proteomes" id="UP001194580">
    <property type="component" value="Unassembled WGS sequence"/>
</dbReference>
<comment type="caution">
    <text evidence="12">The sequence shown here is derived from an EMBL/GenBank/DDBJ whole genome shotgun (WGS) entry which is preliminary data.</text>
</comment>
<keyword evidence="3" id="KW-0677">Repeat</keyword>
<keyword evidence="6" id="KW-0805">Transcription regulation</keyword>
<evidence type="ECO:0000256" key="10">
    <source>
        <dbReference type="SAM" id="MobiDB-lite"/>
    </source>
</evidence>
<dbReference type="GO" id="GO:0008270">
    <property type="term" value="F:zinc ion binding"/>
    <property type="evidence" value="ECO:0007669"/>
    <property type="project" value="UniProtKB-KW"/>
</dbReference>
<dbReference type="InterPro" id="IPR051007">
    <property type="entry name" value="creA/MIG_C2H2-ZnF"/>
</dbReference>
<evidence type="ECO:0000313" key="13">
    <source>
        <dbReference type="Proteomes" id="UP001194580"/>
    </source>
</evidence>
<evidence type="ECO:0000256" key="5">
    <source>
        <dbReference type="ARBA" id="ARBA00022833"/>
    </source>
</evidence>
<dbReference type="AlphaFoldDB" id="A0AAD4D525"/>
<feature type="domain" description="C2H2-type" evidence="11">
    <location>
        <begin position="403"/>
        <end position="432"/>
    </location>
</feature>
<dbReference type="GO" id="GO:0000433">
    <property type="term" value="P:carbon catabolite repression of transcription from RNA polymerase II promoter by glucose"/>
    <property type="evidence" value="ECO:0007669"/>
    <property type="project" value="TreeGrafter"/>
</dbReference>
<feature type="region of interest" description="Disordered" evidence="10">
    <location>
        <begin position="207"/>
        <end position="240"/>
    </location>
</feature>
<keyword evidence="8" id="KW-0539">Nucleus</keyword>
<dbReference type="PROSITE" id="PS00028">
    <property type="entry name" value="ZINC_FINGER_C2H2_1"/>
    <property type="match status" value="4"/>
</dbReference>
<name>A0AAD4D525_9FUNG</name>
<evidence type="ECO:0000256" key="9">
    <source>
        <dbReference type="PROSITE-ProRule" id="PRU00042"/>
    </source>
</evidence>
<proteinExistence type="predicted"/>
<dbReference type="InterPro" id="IPR013087">
    <property type="entry name" value="Znf_C2H2_type"/>
</dbReference>
<feature type="compositionally biased region" description="Low complexity" evidence="10">
    <location>
        <begin position="625"/>
        <end position="634"/>
    </location>
</feature>
<evidence type="ECO:0000256" key="4">
    <source>
        <dbReference type="ARBA" id="ARBA00022771"/>
    </source>
</evidence>
<dbReference type="InterPro" id="IPR036236">
    <property type="entry name" value="Znf_C2H2_sf"/>
</dbReference>
<dbReference type="PROSITE" id="PS50157">
    <property type="entry name" value="ZINC_FINGER_C2H2_2"/>
    <property type="match status" value="4"/>
</dbReference>
<feature type="compositionally biased region" description="Low complexity" evidence="10">
    <location>
        <begin position="679"/>
        <end position="700"/>
    </location>
</feature>
<keyword evidence="4 9" id="KW-0863">Zinc-finger</keyword>
<feature type="domain" description="C2H2-type" evidence="11">
    <location>
        <begin position="50"/>
        <end position="77"/>
    </location>
</feature>
<evidence type="ECO:0000256" key="6">
    <source>
        <dbReference type="ARBA" id="ARBA00023015"/>
    </source>
</evidence>
<feature type="region of interest" description="Disordered" evidence="10">
    <location>
        <begin position="673"/>
        <end position="700"/>
    </location>
</feature>
<evidence type="ECO:0000259" key="11">
    <source>
        <dbReference type="PROSITE" id="PS50157"/>
    </source>
</evidence>
<protein>
    <recommendedName>
        <fullName evidence="11">C2H2-type domain-containing protein</fullName>
    </recommendedName>
</protein>
<feature type="domain" description="C2H2-type" evidence="11">
    <location>
        <begin position="433"/>
        <end position="462"/>
    </location>
</feature>
<dbReference type="FunFam" id="3.30.160.60:FF:000072">
    <property type="entry name" value="zinc finger protein 143 isoform X1"/>
    <property type="match status" value="2"/>
</dbReference>
<dbReference type="GO" id="GO:0000978">
    <property type="term" value="F:RNA polymerase II cis-regulatory region sequence-specific DNA binding"/>
    <property type="evidence" value="ECO:0007669"/>
    <property type="project" value="TreeGrafter"/>
</dbReference>
<organism evidence="12 13">
    <name type="scientific">Linnemannia exigua</name>
    <dbReference type="NCBI Taxonomy" id="604196"/>
    <lineage>
        <taxon>Eukaryota</taxon>
        <taxon>Fungi</taxon>
        <taxon>Fungi incertae sedis</taxon>
        <taxon>Mucoromycota</taxon>
        <taxon>Mortierellomycotina</taxon>
        <taxon>Mortierellomycetes</taxon>
        <taxon>Mortierellales</taxon>
        <taxon>Mortierellaceae</taxon>
        <taxon>Linnemannia</taxon>
    </lineage>
</organism>
<dbReference type="Pfam" id="PF00096">
    <property type="entry name" value="zf-C2H2"/>
    <property type="match status" value="3"/>
</dbReference>
<evidence type="ECO:0000256" key="7">
    <source>
        <dbReference type="ARBA" id="ARBA00023163"/>
    </source>
</evidence>
<feature type="domain" description="C2H2-type" evidence="11">
    <location>
        <begin position="78"/>
        <end position="102"/>
    </location>
</feature>
<dbReference type="SUPFAM" id="SSF57667">
    <property type="entry name" value="beta-beta-alpha zinc fingers"/>
    <property type="match status" value="2"/>
</dbReference>
<keyword evidence="5" id="KW-0862">Zinc</keyword>
<dbReference type="EMBL" id="JAAAIL010001698">
    <property type="protein sequence ID" value="KAG0266019.1"/>
    <property type="molecule type" value="Genomic_DNA"/>
</dbReference>
<dbReference type="PANTHER" id="PTHR47428:SF2">
    <property type="entry name" value="ZINC FINGER PROTEIN RSV1"/>
    <property type="match status" value="1"/>
</dbReference>
<dbReference type="FunFam" id="3.30.160.60:FF:000018">
    <property type="entry name" value="Krueppel-like factor 15"/>
    <property type="match status" value="1"/>
</dbReference>
<feature type="region of interest" description="Disordered" evidence="10">
    <location>
        <begin position="620"/>
        <end position="661"/>
    </location>
</feature>
<dbReference type="SMART" id="SM00355">
    <property type="entry name" value="ZnF_C2H2"/>
    <property type="match status" value="4"/>
</dbReference>
<feature type="region of interest" description="Disordered" evidence="10">
    <location>
        <begin position="729"/>
        <end position="760"/>
    </location>
</feature>
<evidence type="ECO:0000256" key="8">
    <source>
        <dbReference type="ARBA" id="ARBA00023242"/>
    </source>
</evidence>